<evidence type="ECO:0000256" key="5">
    <source>
        <dbReference type="ARBA" id="ARBA00022729"/>
    </source>
</evidence>
<organism evidence="11 12">
    <name type="scientific">Zingiber officinale</name>
    <name type="common">Ginger</name>
    <name type="synonym">Amomum zingiber</name>
    <dbReference type="NCBI Taxonomy" id="94328"/>
    <lineage>
        <taxon>Eukaryota</taxon>
        <taxon>Viridiplantae</taxon>
        <taxon>Streptophyta</taxon>
        <taxon>Embryophyta</taxon>
        <taxon>Tracheophyta</taxon>
        <taxon>Spermatophyta</taxon>
        <taxon>Magnoliopsida</taxon>
        <taxon>Liliopsida</taxon>
        <taxon>Zingiberales</taxon>
        <taxon>Zingiberaceae</taxon>
        <taxon>Zingiber</taxon>
    </lineage>
</organism>
<protein>
    <recommendedName>
        <fullName evidence="10">FAS1 domain-containing protein</fullName>
    </recommendedName>
</protein>
<evidence type="ECO:0000259" key="10">
    <source>
        <dbReference type="PROSITE" id="PS50213"/>
    </source>
</evidence>
<reference evidence="11 12" key="1">
    <citation type="submission" date="2020-08" db="EMBL/GenBank/DDBJ databases">
        <title>Plant Genome Project.</title>
        <authorList>
            <person name="Zhang R.-G."/>
        </authorList>
    </citation>
    <scope>NUCLEOTIDE SEQUENCE [LARGE SCALE GENOMIC DNA]</scope>
    <source>
        <tissue evidence="11">Rhizome</tissue>
    </source>
</reference>
<dbReference type="EMBL" id="JACMSC010000016">
    <property type="protein sequence ID" value="KAG6482009.1"/>
    <property type="molecule type" value="Genomic_DNA"/>
</dbReference>
<dbReference type="AlphaFoldDB" id="A0A8J5F897"/>
<gene>
    <name evidence="11" type="ORF">ZIOFF_058636</name>
</gene>
<evidence type="ECO:0000256" key="9">
    <source>
        <dbReference type="ARBA" id="ARBA00024686"/>
    </source>
</evidence>
<evidence type="ECO:0000256" key="2">
    <source>
        <dbReference type="ARBA" id="ARBA00007843"/>
    </source>
</evidence>
<evidence type="ECO:0000256" key="1">
    <source>
        <dbReference type="ARBA" id="ARBA00004609"/>
    </source>
</evidence>
<comment type="similarity">
    <text evidence="2">Belongs to the fasciclin-like AGP family.</text>
</comment>
<dbReference type="Pfam" id="PF02469">
    <property type="entry name" value="Fasciclin"/>
    <property type="match status" value="1"/>
</dbReference>
<dbReference type="GO" id="GO:0009834">
    <property type="term" value="P:plant-type secondary cell wall biogenesis"/>
    <property type="evidence" value="ECO:0007669"/>
    <property type="project" value="UniProtKB-ARBA"/>
</dbReference>
<dbReference type="Proteomes" id="UP000734854">
    <property type="component" value="Unassembled WGS sequence"/>
</dbReference>
<dbReference type="PANTHER" id="PTHR32077">
    <property type="entry name" value="FASCICLIN-LIKE ARABINOGALACTAN PROTEIN"/>
    <property type="match status" value="1"/>
</dbReference>
<keyword evidence="6" id="KW-0654">Proteoglycan</keyword>
<proteinExistence type="inferred from homology"/>
<dbReference type="GO" id="GO:0098552">
    <property type="term" value="C:side of membrane"/>
    <property type="evidence" value="ECO:0007669"/>
    <property type="project" value="UniProtKB-KW"/>
</dbReference>
<keyword evidence="4" id="KW-0449">Lipoprotein</keyword>
<keyword evidence="5" id="KW-0732">Signal</keyword>
<evidence type="ECO:0000313" key="12">
    <source>
        <dbReference type="Proteomes" id="UP000734854"/>
    </source>
</evidence>
<evidence type="ECO:0000256" key="4">
    <source>
        <dbReference type="ARBA" id="ARBA00022622"/>
    </source>
</evidence>
<dbReference type="OrthoDB" id="286301at2759"/>
<evidence type="ECO:0000256" key="3">
    <source>
        <dbReference type="ARBA" id="ARBA00022475"/>
    </source>
</evidence>
<dbReference type="GO" id="GO:0005886">
    <property type="term" value="C:plasma membrane"/>
    <property type="evidence" value="ECO:0007669"/>
    <property type="project" value="UniProtKB-SubCell"/>
</dbReference>
<evidence type="ECO:0000256" key="7">
    <source>
        <dbReference type="ARBA" id="ARBA00023136"/>
    </source>
</evidence>
<keyword evidence="7" id="KW-0472">Membrane</keyword>
<keyword evidence="3" id="KW-1003">Cell membrane</keyword>
<dbReference type="FunFam" id="2.30.180.10:FF:000006">
    <property type="entry name" value="Fasciclin-like arabinogalactan protein 11"/>
    <property type="match status" value="1"/>
</dbReference>
<evidence type="ECO:0000256" key="6">
    <source>
        <dbReference type="ARBA" id="ARBA00022974"/>
    </source>
</evidence>
<keyword evidence="12" id="KW-1185">Reference proteome</keyword>
<dbReference type="InterPro" id="IPR045003">
    <property type="entry name" value="FLA_A"/>
</dbReference>
<keyword evidence="8" id="KW-0325">Glycoprotein</keyword>
<comment type="caution">
    <text evidence="11">The sequence shown here is derived from an EMBL/GenBank/DDBJ whole genome shotgun (WGS) entry which is preliminary data.</text>
</comment>
<comment type="subcellular location">
    <subcellularLocation>
        <location evidence="1">Cell membrane</location>
        <topology evidence="1">Lipid-anchor</topology>
        <topology evidence="1">GPI-anchor</topology>
    </subcellularLocation>
</comment>
<feature type="domain" description="FAS1" evidence="10">
    <location>
        <begin position="73"/>
        <end position="217"/>
    </location>
</feature>
<dbReference type="SMART" id="SM00554">
    <property type="entry name" value="FAS1"/>
    <property type="match status" value="1"/>
</dbReference>
<dbReference type="PANTHER" id="PTHR32077:SF65">
    <property type="entry name" value="FASCICLIN-LIKE ARABINOGALACTAN PROTEIN 11"/>
    <property type="match status" value="1"/>
</dbReference>
<evidence type="ECO:0000313" key="11">
    <source>
        <dbReference type="EMBL" id="KAG6482009.1"/>
    </source>
</evidence>
<dbReference type="PROSITE" id="PS50213">
    <property type="entry name" value="FAS1"/>
    <property type="match status" value="1"/>
</dbReference>
<comment type="function">
    <text evidence="9">May be a cell surface adhesion protein.</text>
</comment>
<keyword evidence="4" id="KW-0336">GPI-anchor</keyword>
<dbReference type="InterPro" id="IPR000782">
    <property type="entry name" value="FAS1_domain"/>
</dbReference>
<accession>A0A8J5F897</accession>
<evidence type="ECO:0000256" key="8">
    <source>
        <dbReference type="ARBA" id="ARBA00023180"/>
    </source>
</evidence>
<name>A0A8J5F897_ZINOF</name>
<sequence>MTRHNHSPHFTTSIKLPLLAPSNNAQVLTKSVAAEEETDDMQGLRICAILFVAARLVTESLAQLAEAPGPAGPPNITAIFEKAGQFGTFMRLLRSTHVGDQITNQLNNSINGITIFAPNDDAFSSLPPGTINSLTDQQQVALIQFHELPYLVSLAQFQTISNPVRTQAGDVNNGRYPLNVTAIGDQVNISTGIIKTTIAHTVYSDDQLVVYEVENVLLPIEIFGPPAPAAAPAPVKSKKKGSSIAESPLGADASAAVDLNWGTSGAILSLAGSIFVMWRL</sequence>